<dbReference type="InterPro" id="IPR003010">
    <property type="entry name" value="C-N_Hydrolase"/>
</dbReference>
<evidence type="ECO:0000256" key="1">
    <source>
        <dbReference type="SAM" id="Phobius"/>
    </source>
</evidence>
<keyword evidence="1" id="KW-0472">Membrane</keyword>
<dbReference type="InterPro" id="IPR036526">
    <property type="entry name" value="C-N_Hydrolase_sf"/>
</dbReference>
<evidence type="ECO:0000259" key="2">
    <source>
        <dbReference type="PROSITE" id="PS50263"/>
    </source>
</evidence>
<feature type="domain" description="CN hydrolase" evidence="2">
    <location>
        <begin position="194"/>
        <end position="403"/>
    </location>
</feature>
<protein>
    <submittedName>
        <fullName evidence="3">Conjugal transfer protein TraB</fullName>
    </submittedName>
</protein>
<evidence type="ECO:0000313" key="3">
    <source>
        <dbReference type="EMBL" id="OIS94182.1"/>
    </source>
</evidence>
<gene>
    <name evidence="3" type="ORF">BLA27_06545</name>
</gene>
<dbReference type="Pfam" id="PF00795">
    <property type="entry name" value="CN_hydrolase"/>
    <property type="match status" value="1"/>
</dbReference>
<keyword evidence="1" id="KW-0812">Transmembrane</keyword>
<feature type="transmembrane region" description="Helical" evidence="1">
    <location>
        <begin position="125"/>
        <end position="144"/>
    </location>
</feature>
<dbReference type="InterPro" id="IPR016707">
    <property type="entry name" value="Conjugal_tfr_TraB_rhizob"/>
</dbReference>
<dbReference type="Proteomes" id="UP000182985">
    <property type="component" value="Unassembled WGS sequence"/>
</dbReference>
<dbReference type="PIRSF" id="PIRSF017932">
    <property type="entry name" value="Conjugal_transfer_TraB_rhizob"/>
    <property type="match status" value="1"/>
</dbReference>
<proteinExistence type="predicted"/>
<dbReference type="EMBL" id="MOEC01000005">
    <property type="protein sequence ID" value="OIS94182.1"/>
    <property type="molecule type" value="Genomic_DNA"/>
</dbReference>
<reference evidence="3 4" key="1">
    <citation type="submission" date="2016-10" db="EMBL/GenBank/DDBJ databases">
        <title>The Draft Genome Sequence of the Potato Rhizosphere Bacteria Ochrobactrum sp. IPA7.2.</title>
        <authorList>
            <person name="Gogoleva N.E."/>
            <person name="Khlopko Y.A."/>
            <person name="Burygin G.L."/>
            <person name="Plotnikov A.O."/>
        </authorList>
    </citation>
    <scope>NUCLEOTIDE SEQUENCE [LARGE SCALE GENOMIC DNA]</scope>
    <source>
        <strain evidence="3 4">IPA7.2</strain>
    </source>
</reference>
<dbReference type="SUPFAM" id="SSF56317">
    <property type="entry name" value="Carbon-nitrogen hydrolase"/>
    <property type="match status" value="1"/>
</dbReference>
<keyword evidence="1" id="KW-1133">Transmembrane helix</keyword>
<sequence length="403" mass="43171">MFPALLIGAAIAAGAIGWSGYVLALPVAMIFPALWALSPSRVVATLVSAGYFLAASRGLPLGVANFFAADLWPGLMLWLAASVSFVTVHAVAWSRQPKKRGLGRVDAGRGLPGNGPPARTREVRYLVATVVLALPPFGITGWAQPITAAGVLFPGWGWWGLAGTAASLVLMTSRGWPAAAIVLGGFWVWSAANWTPAAVPPGWKGVDLERGHILGRDASLAHQRDLIATVRSHADPQSRFVVLPESALGFWTPTVERLWRDGLRDSIVTVIGGAVVVEHQGYDNILVAISANRTGILYRERMPVPVSMWQPWRVWVGQGGGVPAKFFVNPVVEINGATLAPLICYEQLVVWPILQSMYHSPDIIVATGNGWWTADTSIVAIQRASSVAWAKLFGLPLIMAFNT</sequence>
<feature type="transmembrane region" description="Helical" evidence="1">
    <location>
        <begin position="156"/>
        <end position="173"/>
    </location>
</feature>
<dbReference type="RefSeq" id="WP_071630997.1">
    <property type="nucleotide sequence ID" value="NZ_MOEC01000005.1"/>
</dbReference>
<evidence type="ECO:0000313" key="4">
    <source>
        <dbReference type="Proteomes" id="UP000182985"/>
    </source>
</evidence>
<accession>A0A1J6I8Q0</accession>
<dbReference type="GO" id="GO:0016020">
    <property type="term" value="C:membrane"/>
    <property type="evidence" value="ECO:0007669"/>
    <property type="project" value="InterPro"/>
</dbReference>
<dbReference type="PROSITE" id="PS50263">
    <property type="entry name" value="CN_HYDROLASE"/>
    <property type="match status" value="1"/>
</dbReference>
<keyword evidence="4" id="KW-1185">Reference proteome</keyword>
<comment type="caution">
    <text evidence="3">The sequence shown here is derived from an EMBL/GenBank/DDBJ whole genome shotgun (WGS) entry which is preliminary data.</text>
</comment>
<dbReference type="AlphaFoldDB" id="A0A1J6I8Q0"/>
<dbReference type="OrthoDB" id="8206526at2"/>
<feature type="transmembrane region" description="Helical" evidence="1">
    <location>
        <begin position="75"/>
        <end position="94"/>
    </location>
</feature>
<organism evidence="3 4">
    <name type="scientific">Brucella cytisi</name>
    <dbReference type="NCBI Taxonomy" id="407152"/>
    <lineage>
        <taxon>Bacteria</taxon>
        <taxon>Pseudomonadati</taxon>
        <taxon>Pseudomonadota</taxon>
        <taxon>Alphaproteobacteria</taxon>
        <taxon>Hyphomicrobiales</taxon>
        <taxon>Brucellaceae</taxon>
        <taxon>Brucella/Ochrobactrum group</taxon>
        <taxon>Brucella</taxon>
    </lineage>
</organism>
<dbReference type="Gene3D" id="3.60.110.10">
    <property type="entry name" value="Carbon-nitrogen hydrolase"/>
    <property type="match status" value="1"/>
</dbReference>
<dbReference type="NCBIfam" id="NF010398">
    <property type="entry name" value="PRK13825.1-2"/>
    <property type="match status" value="1"/>
</dbReference>
<name>A0A1J6I8Q0_9HYPH</name>